<evidence type="ECO:0000256" key="1">
    <source>
        <dbReference type="SAM" id="MobiDB-lite"/>
    </source>
</evidence>
<feature type="compositionally biased region" description="Basic and acidic residues" evidence="1">
    <location>
        <begin position="19"/>
        <end position="42"/>
    </location>
</feature>
<name>A0A1Y5Y858_KIBAR</name>
<reference evidence="2 3" key="1">
    <citation type="submission" date="2017-04" db="EMBL/GenBank/DDBJ databases">
        <authorList>
            <person name="Afonso C.L."/>
            <person name="Miller P.J."/>
            <person name="Scott M.A."/>
            <person name="Spackman E."/>
            <person name="Goraichik I."/>
            <person name="Dimitrov K.M."/>
            <person name="Suarez D.L."/>
            <person name="Swayne D.E."/>
        </authorList>
    </citation>
    <scope>NUCLEOTIDE SEQUENCE [LARGE SCALE GENOMIC DNA]</scope>
    <source>
        <strain evidence="2 3">DSM 43828</strain>
    </source>
</reference>
<dbReference type="Proteomes" id="UP000192674">
    <property type="component" value="Unassembled WGS sequence"/>
</dbReference>
<dbReference type="EMBL" id="FWXV01000011">
    <property type="protein sequence ID" value="SMD25424.1"/>
    <property type="molecule type" value="Genomic_DNA"/>
</dbReference>
<accession>A0A1Y5Y858</accession>
<organism evidence="2 3">
    <name type="scientific">Kibdelosporangium aridum</name>
    <dbReference type="NCBI Taxonomy" id="2030"/>
    <lineage>
        <taxon>Bacteria</taxon>
        <taxon>Bacillati</taxon>
        <taxon>Actinomycetota</taxon>
        <taxon>Actinomycetes</taxon>
        <taxon>Pseudonocardiales</taxon>
        <taxon>Pseudonocardiaceae</taxon>
        <taxon>Kibdelosporangium</taxon>
    </lineage>
</organism>
<feature type="compositionally biased region" description="Pro residues" evidence="1">
    <location>
        <begin position="51"/>
        <end position="66"/>
    </location>
</feature>
<dbReference type="RefSeq" id="WP_143447036.1">
    <property type="nucleotide sequence ID" value="NZ_FWXV01000011.1"/>
</dbReference>
<sequence length="72" mass="7955">MTALKGLSVISTSTPENDLFSHSEPHQAADWRDPASQRRLSRENLFSEAADPPPEPAAQTTPPPRDPFNESR</sequence>
<evidence type="ECO:0000313" key="2">
    <source>
        <dbReference type="EMBL" id="SMD25424.1"/>
    </source>
</evidence>
<dbReference type="AlphaFoldDB" id="A0A1Y5Y858"/>
<keyword evidence="3" id="KW-1185">Reference proteome</keyword>
<evidence type="ECO:0000313" key="3">
    <source>
        <dbReference type="Proteomes" id="UP000192674"/>
    </source>
</evidence>
<gene>
    <name evidence="2" type="ORF">SAMN05661093_09110</name>
</gene>
<feature type="region of interest" description="Disordered" evidence="1">
    <location>
        <begin position="1"/>
        <end position="72"/>
    </location>
</feature>
<protein>
    <submittedName>
        <fullName evidence="2">Uncharacterized protein</fullName>
    </submittedName>
</protein>
<proteinExistence type="predicted"/>